<sequence>MIVSAETNARDSSSLSVELPRAHGCLFVQRVIREGSHE</sequence>
<protein>
    <submittedName>
        <fullName evidence="1">Uncharacterized protein</fullName>
    </submittedName>
</protein>
<dbReference type="Proteomes" id="UP000064967">
    <property type="component" value="Chromosome"/>
</dbReference>
<reference evidence="1 2" key="1">
    <citation type="submission" date="2015-08" db="EMBL/GenBank/DDBJ databases">
        <authorList>
            <person name="Babu N.S."/>
            <person name="Beckwith C.J."/>
            <person name="Beseler K.G."/>
            <person name="Brison A."/>
            <person name="Carone J.V."/>
            <person name="Caskin T.P."/>
            <person name="Diamond M."/>
            <person name="Durham M.E."/>
            <person name="Foxe J.M."/>
            <person name="Go M."/>
            <person name="Henderson B.A."/>
            <person name="Jones I.B."/>
            <person name="McGettigan J.A."/>
            <person name="Micheletti S.J."/>
            <person name="Nasrallah M.E."/>
            <person name="Ortiz D."/>
            <person name="Piller C.R."/>
            <person name="Privatt S.R."/>
            <person name="Schneider S.L."/>
            <person name="Sharp S."/>
            <person name="Smith T.C."/>
            <person name="Stanton J.D."/>
            <person name="Ullery H.E."/>
            <person name="Wilson R.J."/>
            <person name="Serrano M.G."/>
            <person name="Buck G."/>
            <person name="Lee V."/>
            <person name="Wang Y."/>
            <person name="Carvalho R."/>
            <person name="Voegtly L."/>
            <person name="Shi R."/>
            <person name="Duckworth R."/>
            <person name="Johnson A."/>
            <person name="Loviza R."/>
            <person name="Walstead R."/>
            <person name="Shah Z."/>
            <person name="Kiflezghi M."/>
            <person name="Wade K."/>
            <person name="Ball S.L."/>
            <person name="Bradley K.W."/>
            <person name="Asai D.J."/>
            <person name="Bowman C.A."/>
            <person name="Russell D.A."/>
            <person name="Pope W.H."/>
            <person name="Jacobs-Sera D."/>
            <person name="Hendrix R.W."/>
            <person name="Hatfull G.F."/>
        </authorList>
    </citation>
    <scope>NUCLEOTIDE SEQUENCE [LARGE SCALE GENOMIC DNA]</scope>
    <source>
        <strain evidence="1 2">DSM 27648</strain>
    </source>
</reference>
<dbReference type="AlphaFoldDB" id="A0A0K1Q589"/>
<dbReference type="KEGG" id="llu:AKJ09_07547"/>
<evidence type="ECO:0000313" key="1">
    <source>
        <dbReference type="EMBL" id="AKV00884.1"/>
    </source>
</evidence>
<name>A0A0K1Q589_9BACT</name>
<evidence type="ECO:0000313" key="2">
    <source>
        <dbReference type="Proteomes" id="UP000064967"/>
    </source>
</evidence>
<organism evidence="1 2">
    <name type="scientific">Labilithrix luteola</name>
    <dbReference type="NCBI Taxonomy" id="1391654"/>
    <lineage>
        <taxon>Bacteria</taxon>
        <taxon>Pseudomonadati</taxon>
        <taxon>Myxococcota</taxon>
        <taxon>Polyangia</taxon>
        <taxon>Polyangiales</taxon>
        <taxon>Labilitrichaceae</taxon>
        <taxon>Labilithrix</taxon>
    </lineage>
</organism>
<dbReference type="EMBL" id="CP012333">
    <property type="protein sequence ID" value="AKV00884.1"/>
    <property type="molecule type" value="Genomic_DNA"/>
</dbReference>
<accession>A0A0K1Q589</accession>
<proteinExistence type="predicted"/>
<keyword evidence="2" id="KW-1185">Reference proteome</keyword>
<gene>
    <name evidence="1" type="ORF">AKJ09_07547</name>
</gene>